<organism evidence="1 2">
    <name type="scientific">Vararia minispora EC-137</name>
    <dbReference type="NCBI Taxonomy" id="1314806"/>
    <lineage>
        <taxon>Eukaryota</taxon>
        <taxon>Fungi</taxon>
        <taxon>Dikarya</taxon>
        <taxon>Basidiomycota</taxon>
        <taxon>Agaricomycotina</taxon>
        <taxon>Agaricomycetes</taxon>
        <taxon>Russulales</taxon>
        <taxon>Lachnocladiaceae</taxon>
        <taxon>Vararia</taxon>
    </lineage>
</organism>
<sequence length="407" mass="42313">MSMNVQPPSEPYNFAAGASEESSNHPAAMEVAALDGLDGVQRVMHKRLGTRTSGLPELLSLAFNLGVDSSLSSSQSQVKTPASVAQPATASTAQHATASTAQPVTASTAQSATASTAQALTANVPLSAAKNVSQPVPVDVARSWPADSTLHRSTSAPEALPSLTSGHSQPSVLDFRENRYDLEHVAKFLPQEPKLENPFSDFPIVHEERALSTFVPLIEQFNSCVCLQKYRRWSPEELRFVHYMKGRKHEPVPPPAPSALAAPSAVPGSENASASASRPVFGALRFQPSTSAGPKTTTAASMTPALAPALRGAPRPSSQPVPGTSPIFTGFTFQSLPTAQQPTSKAHKVQANDGSGTAVVQERGHPSERPNTGTLTSGASVSGSVSSLTSSGSGFVSVAPDQALPSL</sequence>
<gene>
    <name evidence="1" type="ORF">K488DRAFT_71068</name>
</gene>
<comment type="caution">
    <text evidence="1">The sequence shown here is derived from an EMBL/GenBank/DDBJ whole genome shotgun (WGS) entry which is preliminary data.</text>
</comment>
<keyword evidence="2" id="KW-1185">Reference proteome</keyword>
<proteinExistence type="predicted"/>
<dbReference type="Proteomes" id="UP000814128">
    <property type="component" value="Unassembled WGS sequence"/>
</dbReference>
<dbReference type="EMBL" id="MU273564">
    <property type="protein sequence ID" value="KAI0031879.1"/>
    <property type="molecule type" value="Genomic_DNA"/>
</dbReference>
<reference evidence="1" key="1">
    <citation type="submission" date="2021-02" db="EMBL/GenBank/DDBJ databases">
        <authorList>
            <consortium name="DOE Joint Genome Institute"/>
            <person name="Ahrendt S."/>
            <person name="Looney B.P."/>
            <person name="Miyauchi S."/>
            <person name="Morin E."/>
            <person name="Drula E."/>
            <person name="Courty P.E."/>
            <person name="Chicoki N."/>
            <person name="Fauchery L."/>
            <person name="Kohler A."/>
            <person name="Kuo A."/>
            <person name="Labutti K."/>
            <person name="Pangilinan J."/>
            <person name="Lipzen A."/>
            <person name="Riley R."/>
            <person name="Andreopoulos W."/>
            <person name="He G."/>
            <person name="Johnson J."/>
            <person name="Barry K.W."/>
            <person name="Grigoriev I.V."/>
            <person name="Nagy L."/>
            <person name="Hibbett D."/>
            <person name="Henrissat B."/>
            <person name="Matheny P.B."/>
            <person name="Labbe J."/>
            <person name="Martin F."/>
        </authorList>
    </citation>
    <scope>NUCLEOTIDE SEQUENCE</scope>
    <source>
        <strain evidence="1">EC-137</strain>
    </source>
</reference>
<evidence type="ECO:0000313" key="1">
    <source>
        <dbReference type="EMBL" id="KAI0031879.1"/>
    </source>
</evidence>
<accession>A0ACB8QJ63</accession>
<reference evidence="1" key="2">
    <citation type="journal article" date="2022" name="New Phytol.">
        <title>Evolutionary transition to the ectomycorrhizal habit in the genomes of a hyperdiverse lineage of mushroom-forming fungi.</title>
        <authorList>
            <person name="Looney B."/>
            <person name="Miyauchi S."/>
            <person name="Morin E."/>
            <person name="Drula E."/>
            <person name="Courty P.E."/>
            <person name="Kohler A."/>
            <person name="Kuo A."/>
            <person name="LaButti K."/>
            <person name="Pangilinan J."/>
            <person name="Lipzen A."/>
            <person name="Riley R."/>
            <person name="Andreopoulos W."/>
            <person name="He G."/>
            <person name="Johnson J."/>
            <person name="Nolan M."/>
            <person name="Tritt A."/>
            <person name="Barry K.W."/>
            <person name="Grigoriev I.V."/>
            <person name="Nagy L.G."/>
            <person name="Hibbett D."/>
            <person name="Henrissat B."/>
            <person name="Matheny P.B."/>
            <person name="Labbe J."/>
            <person name="Martin F.M."/>
        </authorList>
    </citation>
    <scope>NUCLEOTIDE SEQUENCE</scope>
    <source>
        <strain evidence="1">EC-137</strain>
    </source>
</reference>
<name>A0ACB8QJ63_9AGAM</name>
<evidence type="ECO:0000313" key="2">
    <source>
        <dbReference type="Proteomes" id="UP000814128"/>
    </source>
</evidence>
<protein>
    <submittedName>
        <fullName evidence="1">Uncharacterized protein</fullName>
    </submittedName>
</protein>